<dbReference type="SUPFAM" id="SSF56436">
    <property type="entry name" value="C-type lectin-like"/>
    <property type="match status" value="2"/>
</dbReference>
<feature type="domain" description="C-type lectin" evidence="2">
    <location>
        <begin position="410"/>
        <end position="563"/>
    </location>
</feature>
<name>A0A1I7U2F2_9PELO</name>
<reference evidence="4" key="1">
    <citation type="submission" date="2016-11" db="UniProtKB">
        <authorList>
            <consortium name="WormBaseParasite"/>
        </authorList>
    </citation>
    <scope>IDENTIFICATION</scope>
</reference>
<dbReference type="SMART" id="SM00034">
    <property type="entry name" value="CLECT"/>
    <property type="match status" value="2"/>
</dbReference>
<evidence type="ECO:0000313" key="4">
    <source>
        <dbReference type="WBParaSite" id="Csp11.Scaffold629.g14167.t1"/>
    </source>
</evidence>
<dbReference type="PANTHER" id="PTHR47753">
    <property type="entry name" value="C-TYPE LECTIN-RELATED"/>
    <property type="match status" value="1"/>
</dbReference>
<evidence type="ECO:0000259" key="2">
    <source>
        <dbReference type="PROSITE" id="PS50041"/>
    </source>
</evidence>
<accession>A0A1I7U2F2</accession>
<protein>
    <submittedName>
        <fullName evidence="4">C-type lectin domain-containing protein</fullName>
    </submittedName>
</protein>
<dbReference type="Pfam" id="PF00059">
    <property type="entry name" value="Lectin_C"/>
    <property type="match status" value="1"/>
</dbReference>
<dbReference type="AlphaFoldDB" id="A0A1I7U2F2"/>
<feature type="signal peptide" evidence="1">
    <location>
        <begin position="1"/>
        <end position="19"/>
    </location>
</feature>
<evidence type="ECO:0000256" key="1">
    <source>
        <dbReference type="SAM" id="SignalP"/>
    </source>
</evidence>
<keyword evidence="1" id="KW-0732">Signal</keyword>
<proteinExistence type="predicted"/>
<dbReference type="Proteomes" id="UP000095282">
    <property type="component" value="Unplaced"/>
</dbReference>
<dbReference type="STRING" id="1561998.A0A1I7U2F2"/>
<dbReference type="InterPro" id="IPR001304">
    <property type="entry name" value="C-type_lectin-like"/>
</dbReference>
<feature type="chain" id="PRO_5009308338" evidence="1">
    <location>
        <begin position="20"/>
        <end position="571"/>
    </location>
</feature>
<organism evidence="3 4">
    <name type="scientific">Caenorhabditis tropicalis</name>
    <dbReference type="NCBI Taxonomy" id="1561998"/>
    <lineage>
        <taxon>Eukaryota</taxon>
        <taxon>Metazoa</taxon>
        <taxon>Ecdysozoa</taxon>
        <taxon>Nematoda</taxon>
        <taxon>Chromadorea</taxon>
        <taxon>Rhabditida</taxon>
        <taxon>Rhabditina</taxon>
        <taxon>Rhabditomorpha</taxon>
        <taxon>Rhabditoidea</taxon>
        <taxon>Rhabditidae</taxon>
        <taxon>Peloderinae</taxon>
        <taxon>Caenorhabditis</taxon>
    </lineage>
</organism>
<dbReference type="InterPro" id="IPR016187">
    <property type="entry name" value="CTDL_fold"/>
</dbReference>
<dbReference type="eggNOG" id="ENOG502R4S2">
    <property type="taxonomic scope" value="Eukaryota"/>
</dbReference>
<dbReference type="WBParaSite" id="Csp11.Scaffold629.g14167.t1">
    <property type="protein sequence ID" value="Csp11.Scaffold629.g14167.t1"/>
    <property type="gene ID" value="Csp11.Scaffold629.g14167"/>
</dbReference>
<dbReference type="PANTHER" id="PTHR47753:SF2">
    <property type="entry name" value="C-TYPE LECTIN DOMAIN-CONTAINING PROTEIN"/>
    <property type="match status" value="1"/>
</dbReference>
<dbReference type="CDD" id="cd00037">
    <property type="entry name" value="CLECT"/>
    <property type="match status" value="1"/>
</dbReference>
<dbReference type="InterPro" id="IPR016186">
    <property type="entry name" value="C-type_lectin-like/link_sf"/>
</dbReference>
<keyword evidence="3" id="KW-1185">Reference proteome</keyword>
<sequence>MIKQAYFLILLLPLAQSAAERDWSFQEMCEFYHGQYTPRDGYAALGGDTCKLSFAQATSDEESAIQYCETQVPYHINKATPGARTTCDAEATLICDSNWVQMFGRCYKITKRLMKHEEAEKHCAAERKGSTIAFLHREALPFRIKDYFTSVSRFWLEASETMTQDLIYDVKGGHLLLAIDGYRYNLPNIALARVSPDETAMALCEYKPKMTQSESSNLLKRLGEIYYPTVTTPNGVFVRTASSLTRAVDNNFAENAYCSRMMRPFIPGGQAQSAIPTRDFIDEVIRVNENEKSLIVRTSAFSRNSKQSERELTTCVASQNPIFQIFLSGKDSQPVPLIIGKDAWQKGEPKEVCDAATWSSGIVLSHSEDPGLEAMSDARYAPLYCQSITENFKYGGCPAGYSMFHRKQLGQKWCHKFINVKLNYDDAQKECQKEGAFLSGFTSQEEYAFMTVLIGNIYDPRFGTEETWVGAKRREECNVKGAQGKIPGYDRDPNSRCSRNRVFEWQNGVAPNPMVADGLWMSWYEPNYQAEGEMCLVIMKTTAQAVPVLNDLSCAHLLRPMCGKEAPIILA</sequence>
<dbReference type="PROSITE" id="PS50041">
    <property type="entry name" value="C_TYPE_LECTIN_2"/>
    <property type="match status" value="1"/>
</dbReference>
<evidence type="ECO:0000313" key="3">
    <source>
        <dbReference type="Proteomes" id="UP000095282"/>
    </source>
</evidence>
<dbReference type="Gene3D" id="3.10.100.10">
    <property type="entry name" value="Mannose-Binding Protein A, subunit A"/>
    <property type="match status" value="2"/>
</dbReference>